<gene>
    <name evidence="1" type="ORF">AABB81_15090</name>
</gene>
<evidence type="ECO:0000313" key="2">
    <source>
        <dbReference type="Proteomes" id="UP001474120"/>
    </source>
</evidence>
<accession>A0ABU9L5N0</accession>
<dbReference type="RefSeq" id="WP_342161391.1">
    <property type="nucleotide sequence ID" value="NZ_JBCDNA010000003.1"/>
</dbReference>
<evidence type="ECO:0000313" key="1">
    <source>
        <dbReference type="EMBL" id="MEL4457230.1"/>
    </source>
</evidence>
<name>A0ABU9L5N0_9FLAO</name>
<comment type="caution">
    <text evidence="1">The sequence shown here is derived from an EMBL/GenBank/DDBJ whole genome shotgun (WGS) entry which is preliminary data.</text>
</comment>
<keyword evidence="2" id="KW-1185">Reference proteome</keyword>
<organism evidence="1 2">
    <name type="scientific">Lutimonas vermicola</name>
    <dbReference type="NCBI Taxonomy" id="414288"/>
    <lineage>
        <taxon>Bacteria</taxon>
        <taxon>Pseudomonadati</taxon>
        <taxon>Bacteroidota</taxon>
        <taxon>Flavobacteriia</taxon>
        <taxon>Flavobacteriales</taxon>
        <taxon>Flavobacteriaceae</taxon>
        <taxon>Lutimonas</taxon>
    </lineage>
</organism>
<protein>
    <submittedName>
        <fullName evidence="1">Uncharacterized protein</fullName>
    </submittedName>
</protein>
<proteinExistence type="predicted"/>
<dbReference type="Proteomes" id="UP001474120">
    <property type="component" value="Unassembled WGS sequence"/>
</dbReference>
<dbReference type="EMBL" id="JBCDNA010000003">
    <property type="protein sequence ID" value="MEL4457230.1"/>
    <property type="molecule type" value="Genomic_DNA"/>
</dbReference>
<sequence length="262" mass="30381">MKKLMLVVVLLFLSIQMTAQEKLYLLFEFMKVDNEQESAYMETEEFWAKIHEQRVKNGDITGWDLWRLQPGGEDQHFQYLTVTLFDDPVKMMSNAGDFNAAVKAAYPDMSDDDVDKHMTMTPKTRDLAVRIYLEMIDGTEDDFEMPIGTVAAINMMKVNMNNYAKYEKMESEIFKPMHQRDVDNGIRANWGLLRFMVPYGSDTYASHITVDMYKDYDQMLNPPTVADRPAPTAEQQKKMSEGVASRDMKFVYIATLINTHKK</sequence>
<reference evidence="1 2" key="1">
    <citation type="submission" date="2024-04" db="EMBL/GenBank/DDBJ databases">
        <title>whole genome sequencing of Lutimonas vermicola strain IMCC1616.</title>
        <authorList>
            <person name="Bae S.S."/>
        </authorList>
    </citation>
    <scope>NUCLEOTIDE SEQUENCE [LARGE SCALE GENOMIC DNA]</scope>
    <source>
        <strain evidence="1 2">IMCC1616</strain>
    </source>
</reference>